<dbReference type="GO" id="GO:0080030">
    <property type="term" value="F:methyl indole-3-acetate esterase activity"/>
    <property type="evidence" value="ECO:0007669"/>
    <property type="project" value="TreeGrafter"/>
</dbReference>
<gene>
    <name evidence="1" type="ORF">LITE_LOCUS28686</name>
</gene>
<dbReference type="AlphaFoldDB" id="A0AAV0MHE8"/>
<accession>A0AAV0MHE8</accession>
<dbReference type="InterPro" id="IPR029058">
    <property type="entry name" value="AB_hydrolase_fold"/>
</dbReference>
<sequence>MRPLRFFDLRDIVITQMNYGSVQRVYIVSEKDIVLPKQLQEMMIVHSPPDEVLSISTSDHMVMLSKPLKLRDRLLDIAQRYT</sequence>
<comment type="caution">
    <text evidence="1">The sequence shown here is derived from an EMBL/GenBank/DDBJ whole genome shotgun (WGS) entry which is preliminary data.</text>
</comment>
<dbReference type="SUPFAM" id="SSF53474">
    <property type="entry name" value="alpha/beta-Hydrolases"/>
    <property type="match status" value="1"/>
</dbReference>
<name>A0AAV0MHE8_9ROSI</name>
<protein>
    <recommendedName>
        <fullName evidence="3">Esterase</fullName>
    </recommendedName>
</protein>
<dbReference type="GO" id="GO:0080032">
    <property type="term" value="F:methyl jasmonate esterase activity"/>
    <property type="evidence" value="ECO:0007669"/>
    <property type="project" value="TreeGrafter"/>
</dbReference>
<dbReference type="EMBL" id="CAMGYJ010000007">
    <property type="protein sequence ID" value="CAI0445700.1"/>
    <property type="molecule type" value="Genomic_DNA"/>
</dbReference>
<dbReference type="PANTHER" id="PTHR10992">
    <property type="entry name" value="METHYLESTERASE FAMILY MEMBER"/>
    <property type="match status" value="1"/>
</dbReference>
<reference evidence="1" key="1">
    <citation type="submission" date="2022-08" db="EMBL/GenBank/DDBJ databases">
        <authorList>
            <person name="Gutierrez-Valencia J."/>
        </authorList>
    </citation>
    <scope>NUCLEOTIDE SEQUENCE</scope>
</reference>
<dbReference type="Gene3D" id="3.40.50.1820">
    <property type="entry name" value="alpha/beta hydrolase"/>
    <property type="match status" value="1"/>
</dbReference>
<evidence type="ECO:0000313" key="2">
    <source>
        <dbReference type="Proteomes" id="UP001154282"/>
    </source>
</evidence>
<dbReference type="PANTHER" id="PTHR10992:SF1002">
    <property type="entry name" value="SALICYLIC ACID-BINDING PROTEIN 2-LIKE"/>
    <property type="match status" value="1"/>
</dbReference>
<dbReference type="InterPro" id="IPR045889">
    <property type="entry name" value="MES/HNL"/>
</dbReference>
<dbReference type="Proteomes" id="UP001154282">
    <property type="component" value="Unassembled WGS sequence"/>
</dbReference>
<keyword evidence="2" id="KW-1185">Reference proteome</keyword>
<dbReference type="GO" id="GO:0009696">
    <property type="term" value="P:salicylic acid metabolic process"/>
    <property type="evidence" value="ECO:0007669"/>
    <property type="project" value="TreeGrafter"/>
</dbReference>
<dbReference type="GO" id="GO:0009694">
    <property type="term" value="P:jasmonic acid metabolic process"/>
    <property type="evidence" value="ECO:0007669"/>
    <property type="project" value="TreeGrafter"/>
</dbReference>
<proteinExistence type="predicted"/>
<organism evidence="1 2">
    <name type="scientific">Linum tenue</name>
    <dbReference type="NCBI Taxonomy" id="586396"/>
    <lineage>
        <taxon>Eukaryota</taxon>
        <taxon>Viridiplantae</taxon>
        <taxon>Streptophyta</taxon>
        <taxon>Embryophyta</taxon>
        <taxon>Tracheophyta</taxon>
        <taxon>Spermatophyta</taxon>
        <taxon>Magnoliopsida</taxon>
        <taxon>eudicotyledons</taxon>
        <taxon>Gunneridae</taxon>
        <taxon>Pentapetalae</taxon>
        <taxon>rosids</taxon>
        <taxon>fabids</taxon>
        <taxon>Malpighiales</taxon>
        <taxon>Linaceae</taxon>
        <taxon>Linum</taxon>
    </lineage>
</organism>
<evidence type="ECO:0000313" key="1">
    <source>
        <dbReference type="EMBL" id="CAI0445700.1"/>
    </source>
</evidence>
<dbReference type="GO" id="GO:0080031">
    <property type="term" value="F:methyl salicylate esterase activity"/>
    <property type="evidence" value="ECO:0007669"/>
    <property type="project" value="TreeGrafter"/>
</dbReference>
<evidence type="ECO:0008006" key="3">
    <source>
        <dbReference type="Google" id="ProtNLM"/>
    </source>
</evidence>